<dbReference type="InterPro" id="IPR040390">
    <property type="entry name" value="TIFY/JAZ"/>
</dbReference>
<evidence type="ECO:0000259" key="4">
    <source>
        <dbReference type="PROSITE" id="PS51320"/>
    </source>
</evidence>
<dbReference type="SMART" id="SM00979">
    <property type="entry name" value="TIFY"/>
    <property type="match status" value="1"/>
</dbReference>
<dbReference type="Pfam" id="PF06200">
    <property type="entry name" value="tify"/>
    <property type="match status" value="1"/>
</dbReference>
<comment type="similarity">
    <text evidence="1 2">Belongs to the TIFY/JAZ family.</text>
</comment>
<evidence type="ECO:0000313" key="6">
    <source>
        <dbReference type="Proteomes" id="UP000796880"/>
    </source>
</evidence>
<evidence type="ECO:0000313" key="5">
    <source>
        <dbReference type="EMBL" id="KAF3452006.1"/>
    </source>
</evidence>
<dbReference type="OrthoDB" id="1937734at2759"/>
<name>A0A8K0HGH6_9ROSA</name>
<protein>
    <recommendedName>
        <fullName evidence="2">Protein TIFY</fullName>
    </recommendedName>
    <alternativeName>
        <fullName evidence="2">Jasmonate ZIM domain-containing protein</fullName>
    </alternativeName>
</protein>
<keyword evidence="2" id="KW-1184">Jasmonic acid signaling pathway</keyword>
<organism evidence="5 6">
    <name type="scientific">Rhamnella rubrinervis</name>
    <dbReference type="NCBI Taxonomy" id="2594499"/>
    <lineage>
        <taxon>Eukaryota</taxon>
        <taxon>Viridiplantae</taxon>
        <taxon>Streptophyta</taxon>
        <taxon>Embryophyta</taxon>
        <taxon>Tracheophyta</taxon>
        <taxon>Spermatophyta</taxon>
        <taxon>Magnoliopsida</taxon>
        <taxon>eudicotyledons</taxon>
        <taxon>Gunneridae</taxon>
        <taxon>Pentapetalae</taxon>
        <taxon>rosids</taxon>
        <taxon>fabids</taxon>
        <taxon>Rosales</taxon>
        <taxon>Rhamnaceae</taxon>
        <taxon>rhamnoid group</taxon>
        <taxon>Rhamneae</taxon>
        <taxon>Rhamnella</taxon>
    </lineage>
</organism>
<feature type="compositionally biased region" description="Basic and acidic residues" evidence="3">
    <location>
        <begin position="220"/>
        <end position="230"/>
    </location>
</feature>
<dbReference type="Pfam" id="PF09425">
    <property type="entry name" value="Jas_motif"/>
    <property type="match status" value="1"/>
</dbReference>
<proteinExistence type="inferred from homology"/>
<gene>
    <name evidence="5" type="ORF">FNV43_RR08102</name>
</gene>
<comment type="domain">
    <text evidence="2">The jas domain is required for interaction with COI1.</text>
</comment>
<comment type="function">
    <text evidence="2">Repressor of jasmonate responses.</text>
</comment>
<evidence type="ECO:0000256" key="1">
    <source>
        <dbReference type="ARBA" id="ARBA00008614"/>
    </source>
</evidence>
<accession>A0A8K0HGH6</accession>
<reference evidence="5" key="1">
    <citation type="submission" date="2020-03" db="EMBL/GenBank/DDBJ databases">
        <title>A high-quality chromosome-level genome assembly of a woody plant with both climbing and erect habits, Rhamnella rubrinervis.</title>
        <authorList>
            <person name="Lu Z."/>
            <person name="Yang Y."/>
            <person name="Zhu X."/>
            <person name="Sun Y."/>
        </authorList>
    </citation>
    <scope>NUCLEOTIDE SEQUENCE</scope>
    <source>
        <strain evidence="5">BYM</strain>
        <tissue evidence="5">Leaf</tissue>
    </source>
</reference>
<feature type="compositionally biased region" description="Polar residues" evidence="3">
    <location>
        <begin position="252"/>
        <end position="262"/>
    </location>
</feature>
<dbReference type="PROSITE" id="PS51320">
    <property type="entry name" value="TIFY"/>
    <property type="match status" value="1"/>
</dbReference>
<dbReference type="GO" id="GO:2000022">
    <property type="term" value="P:regulation of jasmonic acid mediated signaling pathway"/>
    <property type="evidence" value="ECO:0007669"/>
    <property type="project" value="UniProtKB-UniRule"/>
</dbReference>
<feature type="region of interest" description="Disordered" evidence="3">
    <location>
        <begin position="161"/>
        <end position="262"/>
    </location>
</feature>
<comment type="subcellular location">
    <subcellularLocation>
        <location evidence="2">Nucleus</location>
    </subcellularLocation>
</comment>
<dbReference type="PANTHER" id="PTHR33077">
    <property type="entry name" value="PROTEIN TIFY 4A-RELATED-RELATED"/>
    <property type="match status" value="1"/>
</dbReference>
<sequence length="262" mass="28709">MAESEWFSGRKPVGKAPEKSNFAHTCNLLSLYLKEKRTLADIGFGMPGKLESRENPEAFRSPVTTMNLLMNMENPSENVNQSAVGSVLQFGGFGSSSSAEDANKAQFRKSTPMKPETSQMTIFYAGQVFVFNDFPAEKAKEIMALADKTTSNSTTAGAFVSSSSAAAPCMEKVESGKSPAPEPSPVAMPEKNSNHDQRLQRRPEANDSELPIARRASLHRFLEKRKDRVTAKAPYQLNHHDINAATPKPEDGQSSNQLELKL</sequence>
<feature type="domain" description="Tify" evidence="4">
    <location>
        <begin position="113"/>
        <end position="148"/>
    </location>
</feature>
<dbReference type="AlphaFoldDB" id="A0A8K0HGH6"/>
<dbReference type="GO" id="GO:0005634">
    <property type="term" value="C:nucleus"/>
    <property type="evidence" value="ECO:0007669"/>
    <property type="project" value="UniProtKB-SubCell"/>
</dbReference>
<dbReference type="EMBL" id="VOIH02000003">
    <property type="protein sequence ID" value="KAF3452006.1"/>
    <property type="molecule type" value="Genomic_DNA"/>
</dbReference>
<keyword evidence="6" id="KW-1185">Reference proteome</keyword>
<dbReference type="GO" id="GO:0031347">
    <property type="term" value="P:regulation of defense response"/>
    <property type="evidence" value="ECO:0007669"/>
    <property type="project" value="UniProtKB-UniRule"/>
</dbReference>
<dbReference type="Proteomes" id="UP000796880">
    <property type="component" value="Unassembled WGS sequence"/>
</dbReference>
<dbReference type="InterPro" id="IPR018467">
    <property type="entry name" value="CCT_CS"/>
</dbReference>
<feature type="compositionally biased region" description="Basic and acidic residues" evidence="3">
    <location>
        <begin position="192"/>
        <end position="205"/>
    </location>
</feature>
<dbReference type="PANTHER" id="PTHR33077:SF52">
    <property type="entry name" value="PROTEIN TIFY 11D"/>
    <property type="match status" value="1"/>
</dbReference>
<evidence type="ECO:0000256" key="3">
    <source>
        <dbReference type="SAM" id="MobiDB-lite"/>
    </source>
</evidence>
<dbReference type="GO" id="GO:0009611">
    <property type="term" value="P:response to wounding"/>
    <property type="evidence" value="ECO:0007669"/>
    <property type="project" value="UniProtKB-UniRule"/>
</dbReference>
<comment type="caution">
    <text evidence="5">The sequence shown here is derived from an EMBL/GenBank/DDBJ whole genome shotgun (WGS) entry which is preliminary data.</text>
</comment>
<keyword evidence="2" id="KW-0539">Nucleus</keyword>
<evidence type="ECO:0000256" key="2">
    <source>
        <dbReference type="RuleBase" id="RU369065"/>
    </source>
</evidence>
<dbReference type="InterPro" id="IPR010399">
    <property type="entry name" value="Tify_dom"/>
</dbReference>